<organism evidence="2 3">
    <name type="scientific">Streptomyces siamensis</name>
    <dbReference type="NCBI Taxonomy" id="1274986"/>
    <lineage>
        <taxon>Bacteria</taxon>
        <taxon>Bacillati</taxon>
        <taxon>Actinomycetota</taxon>
        <taxon>Actinomycetes</taxon>
        <taxon>Kitasatosporales</taxon>
        <taxon>Streptomycetaceae</taxon>
        <taxon>Streptomyces</taxon>
    </lineage>
</organism>
<evidence type="ECO:0000313" key="3">
    <source>
        <dbReference type="Proteomes" id="UP001501759"/>
    </source>
</evidence>
<sequence length="82" mass="8311">MLRAICEVARDGGAVHGMAGDGRPAEAGPMDGIGTYHAAAVHARAQISALLAAVRLVDEAWTAPSGRMTADRPGPSGRSTAM</sequence>
<comment type="caution">
    <text evidence="2">The sequence shown here is derived from an EMBL/GenBank/DDBJ whole genome shotgun (WGS) entry which is preliminary data.</text>
</comment>
<accession>A0ABP9J4U3</accession>
<dbReference type="Proteomes" id="UP001501759">
    <property type="component" value="Unassembled WGS sequence"/>
</dbReference>
<name>A0ABP9J4U3_9ACTN</name>
<gene>
    <name evidence="2" type="ORF">GCM10023335_50690</name>
</gene>
<reference evidence="3" key="1">
    <citation type="journal article" date="2019" name="Int. J. Syst. Evol. Microbiol.">
        <title>The Global Catalogue of Microorganisms (GCM) 10K type strain sequencing project: providing services to taxonomists for standard genome sequencing and annotation.</title>
        <authorList>
            <consortium name="The Broad Institute Genomics Platform"/>
            <consortium name="The Broad Institute Genome Sequencing Center for Infectious Disease"/>
            <person name="Wu L."/>
            <person name="Ma J."/>
        </authorList>
    </citation>
    <scope>NUCLEOTIDE SEQUENCE [LARGE SCALE GENOMIC DNA]</scope>
    <source>
        <strain evidence="3">JCM 18409</strain>
    </source>
</reference>
<evidence type="ECO:0000256" key="1">
    <source>
        <dbReference type="SAM" id="MobiDB-lite"/>
    </source>
</evidence>
<dbReference type="EMBL" id="BAABKB010000021">
    <property type="protein sequence ID" value="GAA5020676.1"/>
    <property type="molecule type" value="Genomic_DNA"/>
</dbReference>
<evidence type="ECO:0000313" key="2">
    <source>
        <dbReference type="EMBL" id="GAA5020676.1"/>
    </source>
</evidence>
<proteinExistence type="predicted"/>
<protein>
    <submittedName>
        <fullName evidence="2">Uncharacterized protein</fullName>
    </submittedName>
</protein>
<feature type="region of interest" description="Disordered" evidence="1">
    <location>
        <begin position="62"/>
        <end position="82"/>
    </location>
</feature>
<keyword evidence="3" id="KW-1185">Reference proteome</keyword>